<dbReference type="InterPro" id="IPR035169">
    <property type="entry name" value="DUF5318"/>
</dbReference>
<evidence type="ECO:0000313" key="2">
    <source>
        <dbReference type="Proteomes" id="UP000182237"/>
    </source>
</evidence>
<name>A0A1H1UTM2_9CORY</name>
<reference evidence="1 2" key="1">
    <citation type="submission" date="2016-10" db="EMBL/GenBank/DDBJ databases">
        <authorList>
            <person name="de Groot N.N."/>
        </authorList>
    </citation>
    <scope>NUCLEOTIDE SEQUENCE [LARGE SCALE GENOMIC DNA]</scope>
    <source>
        <strain evidence="1 2">DSM 45434</strain>
    </source>
</reference>
<dbReference type="EMBL" id="LT629765">
    <property type="protein sequence ID" value="SDS75611.1"/>
    <property type="molecule type" value="Genomic_DNA"/>
</dbReference>
<protein>
    <recommendedName>
        <fullName evidence="3">DUF5318 domain-containing protein</fullName>
    </recommendedName>
</protein>
<gene>
    <name evidence="1" type="ORF">SAMN04488539_2323</name>
</gene>
<keyword evidence="2" id="KW-1185">Reference proteome</keyword>
<accession>A0A1H1UTM2</accession>
<dbReference type="eggNOG" id="ENOG50323RQ">
    <property type="taxonomic scope" value="Bacteria"/>
</dbReference>
<evidence type="ECO:0000313" key="1">
    <source>
        <dbReference type="EMBL" id="SDS75611.1"/>
    </source>
</evidence>
<dbReference type="RefSeq" id="WP_019193481.1">
    <property type="nucleotide sequence ID" value="NZ_LT629765.1"/>
</dbReference>
<dbReference type="Pfam" id="PF17249">
    <property type="entry name" value="DUF5318"/>
    <property type="match status" value="1"/>
</dbReference>
<proteinExistence type="predicted"/>
<dbReference type="OrthoDB" id="3531406at2"/>
<dbReference type="STRING" id="1203190.GCA_000312345_00624"/>
<dbReference type="Proteomes" id="UP000182237">
    <property type="component" value="Chromosome I"/>
</dbReference>
<sequence length="120" mass="13487">MIAYSQEISHEWQRRTLLRDFAHGKVPIDAICDADFLLRAAAQFHGTDSARPCPVCERTMQEVLWVYGDKLGRRSGTARSVDEVEALANEVGPISVHVVEVCQHCSWNHLLREVTASPMV</sequence>
<organism evidence="1 2">
    <name type="scientific">Corynebacterium timonense</name>
    <dbReference type="NCBI Taxonomy" id="441500"/>
    <lineage>
        <taxon>Bacteria</taxon>
        <taxon>Bacillati</taxon>
        <taxon>Actinomycetota</taxon>
        <taxon>Actinomycetes</taxon>
        <taxon>Mycobacteriales</taxon>
        <taxon>Corynebacteriaceae</taxon>
        <taxon>Corynebacterium</taxon>
    </lineage>
</organism>
<dbReference type="AlphaFoldDB" id="A0A1H1UTM2"/>
<evidence type="ECO:0008006" key="3">
    <source>
        <dbReference type="Google" id="ProtNLM"/>
    </source>
</evidence>